<name>A0ABS5K865_9BACT</name>
<accession>A0ABS5K865</accession>
<comment type="caution">
    <text evidence="1">The sequence shown here is derived from an EMBL/GenBank/DDBJ whole genome shotgun (WGS) entry which is preliminary data.</text>
</comment>
<evidence type="ECO:0008006" key="3">
    <source>
        <dbReference type="Google" id="ProtNLM"/>
    </source>
</evidence>
<organism evidence="1 2">
    <name type="scientific">Carboxylicivirga mesophila</name>
    <dbReference type="NCBI Taxonomy" id="1166478"/>
    <lineage>
        <taxon>Bacteria</taxon>
        <taxon>Pseudomonadati</taxon>
        <taxon>Bacteroidota</taxon>
        <taxon>Bacteroidia</taxon>
        <taxon>Marinilabiliales</taxon>
        <taxon>Marinilabiliaceae</taxon>
        <taxon>Carboxylicivirga</taxon>
    </lineage>
</organism>
<keyword evidence="2" id="KW-1185">Reference proteome</keyword>
<reference evidence="1 2" key="1">
    <citation type="journal article" date="2014" name="Int. J. Syst. Evol. Microbiol.">
        <title>Carboxylicivirga gen. nov. in the family Marinilabiliaceae with two novel species, Carboxylicivirga mesophila sp. nov. and Carboxylicivirga taeanensis sp. nov., and reclassification of Cytophaga fermentans as Saccharicrinis fermentans gen. nov., comb. nov.</title>
        <authorList>
            <person name="Yang S.H."/>
            <person name="Seo H.S."/>
            <person name="Woo J.H."/>
            <person name="Oh H.M."/>
            <person name="Jang H."/>
            <person name="Lee J.H."/>
            <person name="Kim S.J."/>
            <person name="Kwon K.K."/>
        </authorList>
    </citation>
    <scope>NUCLEOTIDE SEQUENCE [LARGE SCALE GENOMIC DNA]</scope>
    <source>
        <strain evidence="1 2">JCM 18290</strain>
    </source>
</reference>
<proteinExistence type="predicted"/>
<dbReference type="Proteomes" id="UP000721861">
    <property type="component" value="Unassembled WGS sequence"/>
</dbReference>
<protein>
    <recommendedName>
        <fullName evidence="3">DUF4157 domain-containing protein</fullName>
    </recommendedName>
</protein>
<dbReference type="RefSeq" id="WP_212227172.1">
    <property type="nucleotide sequence ID" value="NZ_JAGUCN010000006.1"/>
</dbReference>
<evidence type="ECO:0000313" key="2">
    <source>
        <dbReference type="Proteomes" id="UP000721861"/>
    </source>
</evidence>
<evidence type="ECO:0000313" key="1">
    <source>
        <dbReference type="EMBL" id="MBS2211175.1"/>
    </source>
</evidence>
<gene>
    <name evidence="1" type="ORF">KEM09_07170</name>
</gene>
<sequence>MKLKDLFGLVTGVLISSVITAQDSVNQKIKRYNKIGNLKVDTSFNSAYLEDFMVPYQEFADLHNCKIKVRNKNIKTTMAARPHFFSLLLGKKNRRYVILVNKKESFKGVHLKDVPSEARIGLFAHELMHIRDYESRKVTGVMERGLQYLSQKGKRQVEHYTDSLTIAAGFGQYLYHWANYVLHDSDASDDYKHYKSQIYMTPVRILTQIEESLLEQ</sequence>
<dbReference type="EMBL" id="JAGUCN010000006">
    <property type="protein sequence ID" value="MBS2211175.1"/>
    <property type="molecule type" value="Genomic_DNA"/>
</dbReference>